<evidence type="ECO:0000256" key="4">
    <source>
        <dbReference type="ARBA" id="ARBA00022670"/>
    </source>
</evidence>
<feature type="domain" description="Fervidolysin-like N-terminal prodomain" evidence="10">
    <location>
        <begin position="29"/>
        <end position="90"/>
    </location>
</feature>
<organism evidence="11 12">
    <name type="scientific">Tumebacillus algifaecis</name>
    <dbReference type="NCBI Taxonomy" id="1214604"/>
    <lineage>
        <taxon>Bacteria</taxon>
        <taxon>Bacillati</taxon>
        <taxon>Bacillota</taxon>
        <taxon>Bacilli</taxon>
        <taxon>Bacillales</taxon>
        <taxon>Alicyclobacillaceae</taxon>
        <taxon>Tumebacillus</taxon>
    </lineage>
</organism>
<dbReference type="PROSITE" id="PS00136">
    <property type="entry name" value="SUBTILASE_ASP"/>
    <property type="match status" value="1"/>
</dbReference>
<dbReference type="GO" id="GO:0004252">
    <property type="term" value="F:serine-type endopeptidase activity"/>
    <property type="evidence" value="ECO:0007669"/>
    <property type="project" value="UniProtKB-UniRule"/>
</dbReference>
<dbReference type="PANTHER" id="PTHR43806">
    <property type="entry name" value="PEPTIDASE S8"/>
    <property type="match status" value="1"/>
</dbReference>
<keyword evidence="12" id="KW-1185">Reference proteome</keyword>
<dbReference type="InterPro" id="IPR022398">
    <property type="entry name" value="Peptidase_S8_His-AS"/>
</dbReference>
<dbReference type="PROSITE" id="PS00138">
    <property type="entry name" value="SUBTILASE_SER"/>
    <property type="match status" value="1"/>
</dbReference>
<dbReference type="InterPro" id="IPR050131">
    <property type="entry name" value="Peptidase_S8_subtilisin-like"/>
</dbReference>
<dbReference type="InterPro" id="IPR015500">
    <property type="entry name" value="Peptidase_S8_subtilisin-rel"/>
</dbReference>
<feature type="active site" description="Charge relay system" evidence="7">
    <location>
        <position position="170"/>
    </location>
</feature>
<dbReference type="InterPro" id="IPR023827">
    <property type="entry name" value="Peptidase_S8_Asp-AS"/>
</dbReference>
<evidence type="ECO:0000256" key="1">
    <source>
        <dbReference type="ARBA" id="ARBA00004613"/>
    </source>
</evidence>
<dbReference type="GO" id="GO:0005576">
    <property type="term" value="C:extracellular region"/>
    <property type="evidence" value="ECO:0007669"/>
    <property type="project" value="UniProtKB-SubCell"/>
</dbReference>
<sequence length="381" mass="38712">MTASLLPVAGVSAASADVKPAVVANTTGTDQLIVTFKAGKTDVSASVAKAHGASVKKTTATGKKILKVDADKAADVLAQLKADPNVESAEFDQILSVDVTTPNDPSYGSQYHLTRIQANSAWDFYTGSTAVKIAIVDTGVDLTHPDLSSKIVAGYNFVSGTTNANDDHGHGTHCAGIAAANTNNSTNGAGVDWNARIMPVKVLNAAGSGYTSDISAGVRWAADNGAKVISMSLGGGSYSASFQADIDYAWGKGAVIVAAAGNNGNTAVQYPANYNNVVSVAATTSTDGKASFSTYGTWVDIAAPGNAILSTARGGGMTTMSGTSMATPVVAGVAGLVWQRYGTSASPATIVNKIHSTADVITGTGSWWIHGRVNAYKAVTL</sequence>
<evidence type="ECO:0000259" key="9">
    <source>
        <dbReference type="Pfam" id="PF00082"/>
    </source>
</evidence>
<name>A0A223D685_9BACL</name>
<keyword evidence="3" id="KW-0964">Secreted</keyword>
<dbReference type="PROSITE" id="PS00137">
    <property type="entry name" value="SUBTILASE_HIS"/>
    <property type="match status" value="1"/>
</dbReference>
<reference evidence="11 12" key="1">
    <citation type="journal article" date="2015" name="Int. J. Syst. Evol. Microbiol.">
        <title>Tumebacillus algifaecis sp. nov., isolated from decomposing algal scum.</title>
        <authorList>
            <person name="Wu Y.F."/>
            <person name="Zhang B."/>
            <person name="Xing P."/>
            <person name="Wu Q.L."/>
            <person name="Liu S.J."/>
        </authorList>
    </citation>
    <scope>NUCLEOTIDE SEQUENCE [LARGE SCALE GENOMIC DNA]</scope>
    <source>
        <strain evidence="11 12">THMBR28</strain>
    </source>
</reference>
<dbReference type="InterPro" id="IPR036852">
    <property type="entry name" value="Peptidase_S8/S53_dom_sf"/>
</dbReference>
<keyword evidence="5 7" id="KW-0378">Hydrolase</keyword>
<comment type="subcellular location">
    <subcellularLocation>
        <location evidence="1">Secreted</location>
    </subcellularLocation>
</comment>
<evidence type="ECO:0000256" key="5">
    <source>
        <dbReference type="ARBA" id="ARBA00022801"/>
    </source>
</evidence>
<feature type="active site" description="Charge relay system" evidence="7">
    <location>
        <position position="137"/>
    </location>
</feature>
<evidence type="ECO:0000256" key="8">
    <source>
        <dbReference type="RuleBase" id="RU003355"/>
    </source>
</evidence>
<evidence type="ECO:0000256" key="6">
    <source>
        <dbReference type="ARBA" id="ARBA00022825"/>
    </source>
</evidence>
<dbReference type="InterPro" id="IPR023828">
    <property type="entry name" value="Peptidase_S8_Ser-AS"/>
</dbReference>
<dbReference type="KEGG" id="tab:CIG75_04335"/>
<evidence type="ECO:0000256" key="2">
    <source>
        <dbReference type="ARBA" id="ARBA00011073"/>
    </source>
</evidence>
<dbReference type="InterPro" id="IPR054399">
    <property type="entry name" value="Fervidolysin-like_N_prodom"/>
</dbReference>
<protein>
    <submittedName>
        <fullName evidence="11">Uncharacterized protein</fullName>
    </submittedName>
</protein>
<gene>
    <name evidence="11" type="ORF">CIG75_04335</name>
</gene>
<dbReference type="CDD" id="cd07484">
    <property type="entry name" value="Peptidases_S8_Thermitase_like"/>
    <property type="match status" value="1"/>
</dbReference>
<evidence type="ECO:0000256" key="3">
    <source>
        <dbReference type="ARBA" id="ARBA00022525"/>
    </source>
</evidence>
<dbReference type="EMBL" id="CP022657">
    <property type="protein sequence ID" value="ASS77112.1"/>
    <property type="molecule type" value="Genomic_DNA"/>
</dbReference>
<feature type="active site" description="Charge relay system" evidence="7">
    <location>
        <position position="324"/>
    </location>
</feature>
<dbReference type="PROSITE" id="PS51892">
    <property type="entry name" value="SUBTILASE"/>
    <property type="match status" value="1"/>
</dbReference>
<keyword evidence="6 7" id="KW-0720">Serine protease</keyword>
<dbReference type="GO" id="GO:0006508">
    <property type="term" value="P:proteolysis"/>
    <property type="evidence" value="ECO:0007669"/>
    <property type="project" value="UniProtKB-KW"/>
</dbReference>
<accession>A0A223D685</accession>
<dbReference type="PANTHER" id="PTHR43806:SF11">
    <property type="entry name" value="CEREVISIN-RELATED"/>
    <property type="match status" value="1"/>
</dbReference>
<keyword evidence="4 7" id="KW-0645">Protease</keyword>
<feature type="domain" description="Peptidase S8/S53" evidence="9">
    <location>
        <begin position="129"/>
        <end position="358"/>
    </location>
</feature>
<comment type="similarity">
    <text evidence="2 7 8">Belongs to the peptidase S8 family.</text>
</comment>
<dbReference type="InterPro" id="IPR034084">
    <property type="entry name" value="Thermitase-like_dom"/>
</dbReference>
<dbReference type="AlphaFoldDB" id="A0A223D685"/>
<evidence type="ECO:0000313" key="11">
    <source>
        <dbReference type="EMBL" id="ASS77112.1"/>
    </source>
</evidence>
<dbReference type="Pfam" id="PF22148">
    <property type="entry name" value="Fervidolysin_NPro-like"/>
    <property type="match status" value="1"/>
</dbReference>
<proteinExistence type="inferred from homology"/>
<evidence type="ECO:0000259" key="10">
    <source>
        <dbReference type="Pfam" id="PF22148"/>
    </source>
</evidence>
<dbReference type="Gene3D" id="3.40.50.200">
    <property type="entry name" value="Peptidase S8/S53 domain"/>
    <property type="match status" value="1"/>
</dbReference>
<dbReference type="Proteomes" id="UP000214688">
    <property type="component" value="Chromosome"/>
</dbReference>
<dbReference type="InterPro" id="IPR000209">
    <property type="entry name" value="Peptidase_S8/S53_dom"/>
</dbReference>
<dbReference type="SUPFAM" id="SSF52743">
    <property type="entry name" value="Subtilisin-like"/>
    <property type="match status" value="1"/>
</dbReference>
<dbReference type="PRINTS" id="PR00723">
    <property type="entry name" value="SUBTILISIN"/>
</dbReference>
<evidence type="ECO:0000256" key="7">
    <source>
        <dbReference type="PROSITE-ProRule" id="PRU01240"/>
    </source>
</evidence>
<dbReference type="OrthoDB" id="9798386at2"/>
<evidence type="ECO:0000313" key="12">
    <source>
        <dbReference type="Proteomes" id="UP000214688"/>
    </source>
</evidence>
<dbReference type="Pfam" id="PF00082">
    <property type="entry name" value="Peptidase_S8"/>
    <property type="match status" value="1"/>
</dbReference>